<organism evidence="2">
    <name type="scientific">marine sediment metagenome</name>
    <dbReference type="NCBI Taxonomy" id="412755"/>
    <lineage>
        <taxon>unclassified sequences</taxon>
        <taxon>metagenomes</taxon>
        <taxon>ecological metagenomes</taxon>
    </lineage>
</organism>
<feature type="transmembrane region" description="Helical" evidence="1">
    <location>
        <begin position="148"/>
        <end position="167"/>
    </location>
</feature>
<feature type="transmembrane region" description="Helical" evidence="1">
    <location>
        <begin position="114"/>
        <end position="136"/>
    </location>
</feature>
<evidence type="ECO:0000256" key="1">
    <source>
        <dbReference type="SAM" id="Phobius"/>
    </source>
</evidence>
<reference evidence="2" key="1">
    <citation type="journal article" date="2014" name="Front. Microbiol.">
        <title>High frequency of phylogenetically diverse reductive dehalogenase-homologous genes in deep subseafloor sedimentary metagenomes.</title>
        <authorList>
            <person name="Kawai M."/>
            <person name="Futagami T."/>
            <person name="Toyoda A."/>
            <person name="Takaki Y."/>
            <person name="Nishi S."/>
            <person name="Hori S."/>
            <person name="Arai W."/>
            <person name="Tsubouchi T."/>
            <person name="Morono Y."/>
            <person name="Uchiyama I."/>
            <person name="Ito T."/>
            <person name="Fujiyama A."/>
            <person name="Inagaki F."/>
            <person name="Takami H."/>
        </authorList>
    </citation>
    <scope>NUCLEOTIDE SEQUENCE</scope>
    <source>
        <strain evidence="2">Expedition CK06-06</strain>
    </source>
</reference>
<feature type="transmembrane region" description="Helical" evidence="1">
    <location>
        <begin position="21"/>
        <end position="40"/>
    </location>
</feature>
<keyword evidence="1" id="KW-0472">Membrane</keyword>
<protein>
    <submittedName>
        <fullName evidence="2">Uncharacterized protein</fullName>
    </submittedName>
</protein>
<name>X1DZZ5_9ZZZZ</name>
<accession>X1DZZ5</accession>
<evidence type="ECO:0000313" key="2">
    <source>
        <dbReference type="EMBL" id="GAH25862.1"/>
    </source>
</evidence>
<comment type="caution">
    <text evidence="2">The sequence shown here is derived from an EMBL/GenBank/DDBJ whole genome shotgun (WGS) entry which is preliminary data.</text>
</comment>
<sequence>TMPSEKKIKNIAAELKSHAPFTLFGTLTGIVLMLLFKNIEHQTSKGLFYVLHPAHVVLSAMVTASMFKLYARKTNFIVVLLIGYIGSIGIATVSDSLIPYVGEILLGLDAHSHIGFIEGWYMVNPAAILGVLIAYFWPKTKFPHSGHVLLSTWASSFHILMALPTGMSILTGIVIFIFLFLAVWLPCCVSDIVFPLLFVRGEPRPFDKGRGEHVPHSHH</sequence>
<dbReference type="EMBL" id="BARU01003642">
    <property type="protein sequence ID" value="GAH25862.1"/>
    <property type="molecule type" value="Genomic_DNA"/>
</dbReference>
<dbReference type="AlphaFoldDB" id="X1DZZ5"/>
<feature type="transmembrane region" description="Helical" evidence="1">
    <location>
        <begin position="46"/>
        <end position="64"/>
    </location>
</feature>
<feature type="non-terminal residue" evidence="2">
    <location>
        <position position="1"/>
    </location>
</feature>
<gene>
    <name evidence="2" type="ORF">S03H2_07767</name>
</gene>
<proteinExistence type="predicted"/>
<keyword evidence="1" id="KW-1133">Transmembrane helix</keyword>
<feature type="transmembrane region" description="Helical" evidence="1">
    <location>
        <begin position="173"/>
        <end position="199"/>
    </location>
</feature>
<feature type="transmembrane region" description="Helical" evidence="1">
    <location>
        <begin position="76"/>
        <end position="94"/>
    </location>
</feature>
<keyword evidence="1" id="KW-0812">Transmembrane</keyword>